<dbReference type="GeneTree" id="ENSGT00940000163228"/>
<organism evidence="4 5">
    <name type="scientific">Gasterosteus aculeatus aculeatus</name>
    <name type="common">three-spined stickleback</name>
    <dbReference type="NCBI Taxonomy" id="481459"/>
    <lineage>
        <taxon>Eukaryota</taxon>
        <taxon>Metazoa</taxon>
        <taxon>Chordata</taxon>
        <taxon>Craniata</taxon>
        <taxon>Vertebrata</taxon>
        <taxon>Euteleostomi</taxon>
        <taxon>Actinopterygii</taxon>
        <taxon>Neopterygii</taxon>
        <taxon>Teleostei</taxon>
        <taxon>Neoteleostei</taxon>
        <taxon>Acanthomorphata</taxon>
        <taxon>Eupercaria</taxon>
        <taxon>Perciformes</taxon>
        <taxon>Cottioidei</taxon>
        <taxon>Gasterosteales</taxon>
        <taxon>Gasterosteidae</taxon>
        <taxon>Gasterosteus</taxon>
    </lineage>
</organism>
<feature type="region of interest" description="Disordered" evidence="1">
    <location>
        <begin position="577"/>
        <end position="629"/>
    </location>
</feature>
<dbReference type="PANTHER" id="PTHR23053">
    <property type="entry name" value="DLEC1 DELETED IN LUNG AND ESOPHAGEAL CANCER 1"/>
    <property type="match status" value="1"/>
</dbReference>
<name>G3PQ95_GASAC</name>
<evidence type="ECO:0000259" key="2">
    <source>
        <dbReference type="Pfam" id="PF17213"/>
    </source>
</evidence>
<dbReference type="Ensembl" id="ENSGACT00000019818.2">
    <property type="protein sequence ID" value="ENSGACP00000019780.2"/>
    <property type="gene ID" value="ENSGACG00000014993.2"/>
</dbReference>
<dbReference type="Pfam" id="PF17213">
    <property type="entry name" value="Hydin_ADK"/>
    <property type="match status" value="1"/>
</dbReference>
<reference evidence="4" key="3">
    <citation type="submission" date="2025-09" db="UniProtKB">
        <authorList>
            <consortium name="Ensembl"/>
        </authorList>
    </citation>
    <scope>IDENTIFICATION</scope>
</reference>
<evidence type="ECO:0000313" key="5">
    <source>
        <dbReference type="Proteomes" id="UP000007635"/>
    </source>
</evidence>
<accession>G3PQ95</accession>
<dbReference type="PANTHER" id="PTHR23053:SF0">
    <property type="entry name" value="HYDROCEPHALUS-INDUCING PROTEIN HOMOLOG"/>
    <property type="match status" value="1"/>
</dbReference>
<evidence type="ECO:0000256" key="1">
    <source>
        <dbReference type="SAM" id="MobiDB-lite"/>
    </source>
</evidence>
<sequence length="669" mass="73541">MVIPATGYIDPGAERCLRVLYLPGTPERFERQLQLQVAFLLPQVLTLTGEGVFPRISLNLPQNLPEESFSDLVLQARTAVEGVELMNGTASDERQTTKANPPLTYKELLHMEIERMMVKQNALAVTDCLLELRELQGSSRRWHKLSQFLLPEYVLDFGYVIPAIPRSHSVKVTNTGSVAVSFKANVKPLAGTALWPLCLHLDLQVVGGPTVQVRLCALVTEPAVTISTDTLQFDTVQCGMCQMRTIQLFNQESVPCTWSIAEKGKPIKKRKKDLEMQQPPAVVFKMIPSSGMLSPGERVNVQIKFTPAEGGSYNRQLHVRVAESSQQLFITARGRAEEPHLEFCPSVLELGPCLPLATDAEVNVSVRNPCPFPVEFYSLELDTQYLKEEKILRLVKGYDKNRILLLPPRAPGESLPPELLEYYQEQRSQLKDDAGLKQGLDEEGAEMGDTYKEGEMHSLSLKSAELLVSEMTVVGSSVGLGQLEMTPVSRAIARHMRVDLSPEGLATRNRRGIAIIVYGAPLTDNGSCVAALARHYGAAHLSVDAVVTEVLVNGTSPISQTARQLYDCAAAGNAGKKPEEAAQSTEYEPETNLEASEPAPHSAPASRGTLEVPSKPIEDGFSGNDSKAPRGTENTHFTLFLVYFLLLCSPLNIEVHVCKLKHSSTRLRV</sequence>
<evidence type="ECO:0000259" key="3">
    <source>
        <dbReference type="Pfam" id="PF22065"/>
    </source>
</evidence>
<protein>
    <submittedName>
        <fullName evidence="4">Uncharacterized protein</fullName>
    </submittedName>
</protein>
<dbReference type="InterPro" id="IPR054087">
    <property type="entry name" value="Cep192-like_D7"/>
</dbReference>
<dbReference type="GO" id="GO:0003341">
    <property type="term" value="P:cilium movement"/>
    <property type="evidence" value="ECO:0007669"/>
    <property type="project" value="TreeGrafter"/>
</dbReference>
<dbReference type="InterPro" id="IPR033305">
    <property type="entry name" value="Hydin-like"/>
</dbReference>
<dbReference type="AlphaFoldDB" id="G3PQ95"/>
<feature type="domain" description="Hydin adenylate kinase-like" evidence="2">
    <location>
        <begin position="514"/>
        <end position="592"/>
    </location>
</feature>
<proteinExistence type="predicted"/>
<keyword evidence="5" id="KW-1185">Reference proteome</keyword>
<dbReference type="GO" id="GO:0005930">
    <property type="term" value="C:axoneme"/>
    <property type="evidence" value="ECO:0007669"/>
    <property type="project" value="TreeGrafter"/>
</dbReference>
<dbReference type="InterPro" id="IPR013783">
    <property type="entry name" value="Ig-like_fold"/>
</dbReference>
<evidence type="ECO:0000313" key="4">
    <source>
        <dbReference type="Ensembl" id="ENSGACP00000019780.2"/>
    </source>
</evidence>
<reference evidence="4 5" key="1">
    <citation type="journal article" date="2021" name="G3 (Bethesda)">
        <title>Improved contiguity of the threespine stickleback genome using long-read sequencing.</title>
        <authorList>
            <person name="Nath S."/>
            <person name="Shaw D.E."/>
            <person name="White M.A."/>
        </authorList>
    </citation>
    <scope>NUCLEOTIDE SEQUENCE [LARGE SCALE GENOMIC DNA]</scope>
    <source>
        <strain evidence="4 5">Lake Benthic</strain>
    </source>
</reference>
<dbReference type="Pfam" id="PF22065">
    <property type="entry name" value="Cep192_D7"/>
    <property type="match status" value="1"/>
</dbReference>
<dbReference type="GO" id="GO:1904158">
    <property type="term" value="P:axonemal central apparatus assembly"/>
    <property type="evidence" value="ECO:0007669"/>
    <property type="project" value="TreeGrafter"/>
</dbReference>
<dbReference type="InParanoid" id="G3PQ95"/>
<dbReference type="InterPro" id="IPR033768">
    <property type="entry name" value="Hydin_ADK"/>
</dbReference>
<dbReference type="Bgee" id="ENSGACG00000014993">
    <property type="expression patterns" value="Expressed in testis and 1 other cell type or tissue"/>
</dbReference>
<dbReference type="Proteomes" id="UP000007635">
    <property type="component" value="Chromosome III"/>
</dbReference>
<feature type="compositionally biased region" description="Low complexity" evidence="1">
    <location>
        <begin position="594"/>
        <end position="606"/>
    </location>
</feature>
<dbReference type="eggNOG" id="ENOG502QQ4F">
    <property type="taxonomic scope" value="Eukaryota"/>
</dbReference>
<dbReference type="Gene3D" id="2.60.40.10">
    <property type="entry name" value="Immunoglobulins"/>
    <property type="match status" value="1"/>
</dbReference>
<feature type="domain" description="Cep192-like" evidence="3">
    <location>
        <begin position="222"/>
        <end position="321"/>
    </location>
</feature>
<reference evidence="4" key="2">
    <citation type="submission" date="2025-08" db="UniProtKB">
        <authorList>
            <consortium name="Ensembl"/>
        </authorList>
    </citation>
    <scope>IDENTIFICATION</scope>
</reference>
<dbReference type="STRING" id="69293.ENSGACP00000019780"/>
<dbReference type="OMA" id="ISPEARM"/>